<name>Q8SXW0_DROME</name>
<dbReference type="AlphaFoldDB" id="Q8SXW0"/>
<sequence>MSTSSFLLRRDKKRSIPLVEALVCFHMKLIIPKLKLKTCLNVMHIFKI</sequence>
<reference evidence="1" key="1">
    <citation type="submission" date="2002-01" db="EMBL/GenBank/DDBJ databases">
        <authorList>
            <person name="Stapleton M."/>
            <person name="Brokstein P."/>
            <person name="Hong L."/>
            <person name="Agbayani A."/>
            <person name="Carlson J."/>
            <person name="Champe M."/>
            <person name="Chavez C."/>
            <person name="Dorsett V."/>
            <person name="Dresnek D."/>
            <person name="Farfan D."/>
            <person name="Frise E."/>
            <person name="George R."/>
            <person name="Gonzalez M."/>
            <person name="Guarin H."/>
            <person name="Kronmiller B."/>
            <person name="Li P."/>
            <person name="Liao G."/>
            <person name="Miranda A."/>
            <person name="Mungall C.J."/>
            <person name="Nunoo J."/>
            <person name="Pacleb J."/>
            <person name="Paragas V."/>
            <person name="Park S."/>
            <person name="Patel S."/>
            <person name="Phouanenavong S."/>
            <person name="Wan K."/>
            <person name="Yu C."/>
            <person name="Lewis S.E."/>
            <person name="Rubin G.M."/>
            <person name="Celniker S."/>
        </authorList>
    </citation>
    <scope>NUCLEOTIDE SEQUENCE</scope>
    <source>
        <strain evidence="1">Berkeley</strain>
    </source>
</reference>
<dbReference type="GO" id="GO:0010507">
    <property type="term" value="P:negative regulation of autophagy"/>
    <property type="evidence" value="ECO:0000315"/>
    <property type="project" value="FlyBase"/>
</dbReference>
<gene>
    <name evidence="1 2" type="primary">Sec61beta</name>
    <name evidence="2" type="synonym">Sec61-beta</name>
    <name evidence="2" type="ORF">CG10130</name>
</gene>
<dbReference type="GO" id="GO:0012505">
    <property type="term" value="C:endomembrane system"/>
    <property type="evidence" value="ECO:0007005"/>
    <property type="project" value="FlyBase"/>
</dbReference>
<accession>Q8SXW0</accession>
<dbReference type="EMBL" id="AY075554">
    <property type="protein sequence ID" value="AAL68361.1"/>
    <property type="molecule type" value="mRNA"/>
</dbReference>
<dbReference type="FlyBase" id="FBgn0010638">
    <property type="gene designation" value="Sec61beta"/>
</dbReference>
<proteinExistence type="evidence at transcript level"/>
<evidence type="ECO:0000313" key="1">
    <source>
        <dbReference type="EMBL" id="AAL68361.1"/>
    </source>
</evidence>
<evidence type="ECO:0000313" key="2">
    <source>
        <dbReference type="FlyBase" id="FBgn0010638"/>
    </source>
</evidence>
<dbReference type="OrthoDB" id="5401193at2759"/>
<organism evidence="1">
    <name type="scientific">Drosophila melanogaster</name>
    <name type="common">Fruit fly</name>
    <dbReference type="NCBI Taxonomy" id="7227"/>
    <lineage>
        <taxon>Eukaryota</taxon>
        <taxon>Metazoa</taxon>
        <taxon>Ecdysozoa</taxon>
        <taxon>Arthropoda</taxon>
        <taxon>Hexapoda</taxon>
        <taxon>Insecta</taxon>
        <taxon>Pterygota</taxon>
        <taxon>Neoptera</taxon>
        <taxon>Endopterygota</taxon>
        <taxon>Diptera</taxon>
        <taxon>Brachycera</taxon>
        <taxon>Muscomorpha</taxon>
        <taxon>Ephydroidea</taxon>
        <taxon>Drosophilidae</taxon>
        <taxon>Drosophila</taxon>
        <taxon>Sophophora</taxon>
    </lineage>
</organism>
<protein>
    <submittedName>
        <fullName evidence="1">RH61539p</fullName>
    </submittedName>
</protein>
<dbReference type="AGR" id="FB:FBgn0010638"/>